<keyword evidence="1" id="KW-0812">Transmembrane</keyword>
<evidence type="ECO:0008006" key="4">
    <source>
        <dbReference type="Google" id="ProtNLM"/>
    </source>
</evidence>
<dbReference type="Proteomes" id="UP000784880">
    <property type="component" value="Unassembled WGS sequence"/>
</dbReference>
<keyword evidence="1" id="KW-0472">Membrane</keyword>
<keyword evidence="1" id="KW-1133">Transmembrane helix</keyword>
<dbReference type="EMBL" id="JAHQCS010000146">
    <property type="protein sequence ID" value="MBU9713649.1"/>
    <property type="molecule type" value="Genomic_DNA"/>
</dbReference>
<comment type="caution">
    <text evidence="2">The sequence shown here is derived from an EMBL/GenBank/DDBJ whole genome shotgun (WGS) entry which is preliminary data.</text>
</comment>
<protein>
    <recommendedName>
        <fullName evidence="4">ABC transporter permease</fullName>
    </recommendedName>
</protein>
<dbReference type="RefSeq" id="WP_217067800.1">
    <property type="nucleotide sequence ID" value="NZ_JAHQCS010000146.1"/>
</dbReference>
<name>A0ABS6JKB9_9BACI</name>
<gene>
    <name evidence="2" type="ORF">KS419_18120</name>
</gene>
<keyword evidence="3" id="KW-1185">Reference proteome</keyword>
<sequence>MEQSEQKKANDILKKELANVNFTSHELVISKTHPKTAKEKWMFIWNREITIPLVPLGAALFLFFSIGGAYLISDLQSEEQRYIVQKGGSYYWSDMIDNEGNSR</sequence>
<feature type="transmembrane region" description="Helical" evidence="1">
    <location>
        <begin position="49"/>
        <end position="72"/>
    </location>
</feature>
<organism evidence="2 3">
    <name type="scientific">Evansella tamaricis</name>
    <dbReference type="NCBI Taxonomy" id="2069301"/>
    <lineage>
        <taxon>Bacteria</taxon>
        <taxon>Bacillati</taxon>
        <taxon>Bacillota</taxon>
        <taxon>Bacilli</taxon>
        <taxon>Bacillales</taxon>
        <taxon>Bacillaceae</taxon>
        <taxon>Evansella</taxon>
    </lineage>
</organism>
<evidence type="ECO:0000256" key="1">
    <source>
        <dbReference type="SAM" id="Phobius"/>
    </source>
</evidence>
<accession>A0ABS6JKB9</accession>
<evidence type="ECO:0000313" key="3">
    <source>
        <dbReference type="Proteomes" id="UP000784880"/>
    </source>
</evidence>
<reference evidence="2 3" key="1">
    <citation type="submission" date="2021-06" db="EMBL/GenBank/DDBJ databases">
        <title>Bacillus sp. RD4P76, an endophyte from a halophyte.</title>
        <authorList>
            <person name="Sun J.-Q."/>
        </authorList>
    </citation>
    <scope>NUCLEOTIDE SEQUENCE [LARGE SCALE GENOMIC DNA]</scope>
    <source>
        <strain evidence="2 3">CGMCC 1.15917</strain>
    </source>
</reference>
<proteinExistence type="predicted"/>
<evidence type="ECO:0000313" key="2">
    <source>
        <dbReference type="EMBL" id="MBU9713649.1"/>
    </source>
</evidence>